<name>A0AC55DF23_ECHTE</name>
<organism evidence="1 2">
    <name type="scientific">Echinops telfairi</name>
    <name type="common">Lesser hedgehog tenrec</name>
    <dbReference type="NCBI Taxonomy" id="9371"/>
    <lineage>
        <taxon>Eukaryota</taxon>
        <taxon>Metazoa</taxon>
        <taxon>Chordata</taxon>
        <taxon>Craniata</taxon>
        <taxon>Vertebrata</taxon>
        <taxon>Euteleostomi</taxon>
        <taxon>Mammalia</taxon>
        <taxon>Eutheria</taxon>
        <taxon>Afrotheria</taxon>
        <taxon>Tenrecidae</taxon>
        <taxon>Tenrecinae</taxon>
        <taxon>Echinops</taxon>
    </lineage>
</organism>
<gene>
    <name evidence="2" type="primary">RIMS1</name>
</gene>
<dbReference type="RefSeq" id="XP_045150342.1">
    <property type="nucleotide sequence ID" value="XM_045294407.1"/>
</dbReference>
<keyword evidence="1" id="KW-1185">Reference proteome</keyword>
<dbReference type="Proteomes" id="UP000694863">
    <property type="component" value="Unplaced"/>
</dbReference>
<evidence type="ECO:0000313" key="1">
    <source>
        <dbReference type="Proteomes" id="UP000694863"/>
    </source>
</evidence>
<proteinExistence type="predicted"/>
<sequence>MRSISSLNGVILCWQHLLHHSDAAVMFAGFLQFLPLHTVHSGTGDLDYYWLDPATWHSRETSPISSHPVTWQPSKEGDRLIGRVILNKRTTMPKESGALLGLKVVGGKMTDLGRLGAFITKVKKGSLADVVGHLRAGDEVLEWNGKPLPGATNEEVYNIILESKSEPQVEIIVSRPIGDIPRIPESSHPPLESSSSSFESQKMDRPSISVISPTSPGALKDAPQVLPGQLSVKLWYDKVGHQLIVNVLQATDLPSRVDGRPRNPYVKMYFLPDRSDKSKRRTKTVKKALEPRWNQTFVYSHVHRRDFRERMLEITVWDQPRVQEEESEFLGEILIELETALLDDEPHWYKLQTHDESSLPLPQPSPFMPRRHVHGESSSKKLQRSQRISDSDVSDYEVDDGIGAVPPVGYRSSARESKSTTLTVPEQQRTTHHRSRSVSPHRSEDQGRPRSRLPNVPLQRSLDEIHPTRRSRSPTRHHDASRSPVDHRSRDVDSQYLSEQDRMHRQGSPARSPPADTPFSNRRGRQLPQVPVRSGSLEQEQEKCNSSTKASLVVEERTRQMKMKVHRFKQTAGSGSSQELDREQYSKCSTHKDQYRSCDNVSARSSDSDVSDVSAVSRTSSASHLSSTSFMSERSERPRGRVSSFTPKMQGRRMGSSGRAITKSTSVSGEMYALERNDGSQSDTAVGMVGAGGKKRRSSLSAKVVAIVSRRSRSTSQLSQTESGHKKLRSTIQRSTETGMAAEMRKMVRQPSRESTDGSIHSYSSEGNLIFPGVRLGADSQFSDFLDGLGPAQLVGRQTLATPAMGDIQIGMEDKKGQLEVEVIRARSLTQKPGSKSTPAPYVKVYLLENGACIAKKKTRIARKTLDPLYQQSLVFDESPQGKVLQVIVWGDYGRMDHKCFMGVAQILLEELDLSSMVIGWYKLFPPSSLVDPTLTPLTRRASQSSLESSTGPPCVRS</sequence>
<accession>A0AC55DF23</accession>
<reference evidence="2" key="1">
    <citation type="submission" date="2025-08" db="UniProtKB">
        <authorList>
            <consortium name="RefSeq"/>
        </authorList>
    </citation>
    <scope>IDENTIFICATION</scope>
</reference>
<protein>
    <submittedName>
        <fullName evidence="2">Regulating synaptic membrane exocytosis protein 1 isoform X35</fullName>
    </submittedName>
</protein>
<evidence type="ECO:0000313" key="2">
    <source>
        <dbReference type="RefSeq" id="XP_045150342.1"/>
    </source>
</evidence>